<dbReference type="Proteomes" id="UP000313948">
    <property type="component" value="Chromosome"/>
</dbReference>
<dbReference type="RefSeq" id="WP_139947669.1">
    <property type="nucleotide sequence ID" value="NZ_CP040899.1"/>
</dbReference>
<evidence type="ECO:0000256" key="3">
    <source>
        <dbReference type="ARBA" id="ARBA00022475"/>
    </source>
</evidence>
<organism evidence="11 12">
    <name type="scientific">Georgenia wutianyii</name>
    <dbReference type="NCBI Taxonomy" id="2585135"/>
    <lineage>
        <taxon>Bacteria</taxon>
        <taxon>Bacillati</taxon>
        <taxon>Actinomycetota</taxon>
        <taxon>Actinomycetes</taxon>
        <taxon>Micrococcales</taxon>
        <taxon>Bogoriellaceae</taxon>
        <taxon>Georgenia</taxon>
    </lineage>
</organism>
<evidence type="ECO:0000256" key="5">
    <source>
        <dbReference type="ARBA" id="ARBA00022692"/>
    </source>
</evidence>
<evidence type="ECO:0000256" key="4">
    <source>
        <dbReference type="ARBA" id="ARBA00022519"/>
    </source>
</evidence>
<keyword evidence="2" id="KW-0813">Transport</keyword>
<name>A0ABX5VKH7_9MICO</name>
<feature type="transmembrane region" description="Helical" evidence="9">
    <location>
        <begin position="124"/>
        <end position="145"/>
    </location>
</feature>
<proteinExistence type="inferred from homology"/>
<evidence type="ECO:0000256" key="7">
    <source>
        <dbReference type="ARBA" id="ARBA00023136"/>
    </source>
</evidence>
<sequence>MLVTGISTRLAAIAGAVLLALFLVNVAQIATRPITGGWIWVNDLSRLLVTWVIMIGASAAIGLREHLLVDFVVQRAPAAFRTVSALVVRALEVGIGFILLVSGAAVAMNRMDIQYIQLGIPTGYAYLAVPVLGFFMVLFGVLMSLQGQQPTDVAEGGEAK</sequence>
<evidence type="ECO:0000256" key="2">
    <source>
        <dbReference type="ARBA" id="ARBA00022448"/>
    </source>
</evidence>
<keyword evidence="6 9" id="KW-1133">Transmembrane helix</keyword>
<reference evidence="11 12" key="1">
    <citation type="submission" date="2019-05" db="EMBL/GenBank/DDBJ databases">
        <title>Georgenia *** sp. nov., and Georgenia *** sp. nov., isolated from the intestinal contents of plateau pika (Ochotona curzoniae) in the Qinghai-Tibet plateau of China.</title>
        <authorList>
            <person name="Tian Z."/>
        </authorList>
    </citation>
    <scope>NUCLEOTIDE SEQUENCE [LARGE SCALE GENOMIC DNA]</scope>
    <source>
        <strain evidence="11 12">Z294</strain>
    </source>
</reference>
<dbReference type="PANTHER" id="PTHR35011:SF5">
    <property type="entry name" value="SIALIC ACID TRAP TRANSPORTER SMALL PERMEASE PROTEIN SIAQ"/>
    <property type="match status" value="1"/>
</dbReference>
<evidence type="ECO:0000256" key="6">
    <source>
        <dbReference type="ARBA" id="ARBA00022989"/>
    </source>
</evidence>
<evidence type="ECO:0000256" key="1">
    <source>
        <dbReference type="ARBA" id="ARBA00004429"/>
    </source>
</evidence>
<keyword evidence="3" id="KW-1003">Cell membrane</keyword>
<dbReference type="EMBL" id="CP040899">
    <property type="protein sequence ID" value="QDB78343.1"/>
    <property type="molecule type" value="Genomic_DNA"/>
</dbReference>
<comment type="subcellular location">
    <subcellularLocation>
        <location evidence="1">Cell inner membrane</location>
        <topology evidence="1">Multi-pass membrane protein</topology>
    </subcellularLocation>
</comment>
<dbReference type="InterPro" id="IPR055348">
    <property type="entry name" value="DctQ"/>
</dbReference>
<protein>
    <submittedName>
        <fullName evidence="11">TRAP transporter small permease subunit</fullName>
    </submittedName>
</protein>
<feature type="domain" description="Tripartite ATP-independent periplasmic transporters DctQ component" evidence="10">
    <location>
        <begin position="22"/>
        <end position="145"/>
    </location>
</feature>
<evidence type="ECO:0000256" key="9">
    <source>
        <dbReference type="SAM" id="Phobius"/>
    </source>
</evidence>
<evidence type="ECO:0000313" key="11">
    <source>
        <dbReference type="EMBL" id="QDB78343.1"/>
    </source>
</evidence>
<dbReference type="InterPro" id="IPR007387">
    <property type="entry name" value="TRAP_DctQ"/>
</dbReference>
<dbReference type="PANTHER" id="PTHR35011">
    <property type="entry name" value="2,3-DIKETO-L-GULONATE TRAP TRANSPORTER SMALL PERMEASE PROTEIN YIAM"/>
    <property type="match status" value="1"/>
</dbReference>
<evidence type="ECO:0000256" key="8">
    <source>
        <dbReference type="ARBA" id="ARBA00038436"/>
    </source>
</evidence>
<gene>
    <name evidence="11" type="ORF">FE251_02345</name>
</gene>
<evidence type="ECO:0000313" key="12">
    <source>
        <dbReference type="Proteomes" id="UP000313948"/>
    </source>
</evidence>
<keyword evidence="12" id="KW-1185">Reference proteome</keyword>
<keyword evidence="4" id="KW-0997">Cell inner membrane</keyword>
<keyword evidence="5 9" id="KW-0812">Transmembrane</keyword>
<evidence type="ECO:0000259" key="10">
    <source>
        <dbReference type="Pfam" id="PF04290"/>
    </source>
</evidence>
<dbReference type="Pfam" id="PF04290">
    <property type="entry name" value="DctQ"/>
    <property type="match status" value="1"/>
</dbReference>
<feature type="transmembrane region" description="Helical" evidence="9">
    <location>
        <begin position="45"/>
        <end position="63"/>
    </location>
</feature>
<feature type="transmembrane region" description="Helical" evidence="9">
    <location>
        <begin position="83"/>
        <end position="104"/>
    </location>
</feature>
<comment type="similarity">
    <text evidence="8">Belongs to the TRAP transporter small permease family.</text>
</comment>
<keyword evidence="7 9" id="KW-0472">Membrane</keyword>
<accession>A0ABX5VKH7</accession>